<keyword evidence="3" id="KW-0418">Kinase</keyword>
<comment type="similarity">
    <text evidence="1">Belongs to the GSP E family.</text>
</comment>
<dbReference type="AlphaFoldDB" id="A0A8J3YSY5"/>
<keyword evidence="3" id="KW-0808">Transferase</keyword>
<dbReference type="InterPro" id="IPR050921">
    <property type="entry name" value="T4SS_GSP_E_ATPase"/>
</dbReference>
<dbReference type="SUPFAM" id="SSF52540">
    <property type="entry name" value="P-loop containing nucleoside triphosphate hydrolases"/>
    <property type="match status" value="1"/>
</dbReference>
<name>A0A8J3YSY5_9ACTN</name>
<sequence>MTALDHTPTRTSTATVVSPELIARIRTRVAERLAARGADLPDEQRQALIAAYIAEELVSNAHTDISAGRTPLTPQAEAAAARAVRDSFTGLGGLQRHIDDPLVEDVFVNGFDNVWIRRTDGTVHQAPPVAASDAELVELIRVAAARSGQEERRFDRGSPALSLQLPGGQRLFAVMAVAKRPSVSIRRNSLHRVSLNDLVGRGELTGGMRDLLRAVVRARKNLVICGGVGAGKTTLLRACAGAIPPHERIVTVEDAYELGLDEDVEAHPNTVALQQREPNLEGVGGIDMSAMVRFGLRMRPDRVIVGESRGAEAVPMLMAMSQGNDGSMCTIHASSSKQALSRLAMYVLQAPENLTFHAANTLIGEAVDFVVFIATATDGTRVVSSIRQVFEGDGTQVPSNEIYRPGPDRRAVPAAPIRAETLAELAAAGLDPDLLLRDRW</sequence>
<dbReference type="Gene3D" id="3.40.50.300">
    <property type="entry name" value="P-loop containing nucleotide triphosphate hydrolases"/>
    <property type="match status" value="1"/>
</dbReference>
<dbReference type="Gene3D" id="3.30.450.380">
    <property type="match status" value="1"/>
</dbReference>
<dbReference type="GO" id="GO:0016887">
    <property type="term" value="F:ATP hydrolysis activity"/>
    <property type="evidence" value="ECO:0007669"/>
    <property type="project" value="InterPro"/>
</dbReference>
<evidence type="ECO:0000313" key="4">
    <source>
        <dbReference type="Proteomes" id="UP000619260"/>
    </source>
</evidence>
<dbReference type="PANTHER" id="PTHR30486:SF6">
    <property type="entry name" value="TYPE IV PILUS RETRACTATION ATPASE PILT"/>
    <property type="match status" value="1"/>
</dbReference>
<gene>
    <name evidence="3" type="ORF">Val02_62510</name>
</gene>
<evidence type="ECO:0000259" key="2">
    <source>
        <dbReference type="Pfam" id="PF00437"/>
    </source>
</evidence>
<keyword evidence="4" id="KW-1185">Reference proteome</keyword>
<dbReference type="Proteomes" id="UP000619260">
    <property type="component" value="Unassembled WGS sequence"/>
</dbReference>
<evidence type="ECO:0000313" key="3">
    <source>
        <dbReference type="EMBL" id="GIJ49365.1"/>
    </source>
</evidence>
<dbReference type="EMBL" id="BOPF01000026">
    <property type="protein sequence ID" value="GIJ49365.1"/>
    <property type="molecule type" value="Genomic_DNA"/>
</dbReference>
<dbReference type="GO" id="GO:0016301">
    <property type="term" value="F:kinase activity"/>
    <property type="evidence" value="ECO:0007669"/>
    <property type="project" value="UniProtKB-KW"/>
</dbReference>
<dbReference type="InterPro" id="IPR027417">
    <property type="entry name" value="P-loop_NTPase"/>
</dbReference>
<protein>
    <submittedName>
        <fullName evidence="3">Protein kinase</fullName>
    </submittedName>
</protein>
<proteinExistence type="inferred from homology"/>
<dbReference type="InterPro" id="IPR001482">
    <property type="entry name" value="T2SS/T4SS_dom"/>
</dbReference>
<accession>A0A8J3YSY5</accession>
<feature type="domain" description="Bacterial type II secretion system protein E" evidence="2">
    <location>
        <begin position="105"/>
        <end position="350"/>
    </location>
</feature>
<reference evidence="3" key="1">
    <citation type="submission" date="2021-01" db="EMBL/GenBank/DDBJ databases">
        <title>Whole genome shotgun sequence of Virgisporangium aliadipatigenens NBRC 105644.</title>
        <authorList>
            <person name="Komaki H."/>
            <person name="Tamura T."/>
        </authorList>
    </citation>
    <scope>NUCLEOTIDE SEQUENCE</scope>
    <source>
        <strain evidence="3">NBRC 105644</strain>
    </source>
</reference>
<comment type="caution">
    <text evidence="3">The sequence shown here is derived from an EMBL/GenBank/DDBJ whole genome shotgun (WGS) entry which is preliminary data.</text>
</comment>
<dbReference type="PANTHER" id="PTHR30486">
    <property type="entry name" value="TWITCHING MOTILITY PROTEIN PILT"/>
    <property type="match status" value="1"/>
</dbReference>
<dbReference type="Pfam" id="PF00437">
    <property type="entry name" value="T2SSE"/>
    <property type="match status" value="1"/>
</dbReference>
<dbReference type="CDD" id="cd01130">
    <property type="entry name" value="VirB11-like_ATPase"/>
    <property type="match status" value="1"/>
</dbReference>
<organism evidence="3 4">
    <name type="scientific">Virgisporangium aliadipatigenens</name>
    <dbReference type="NCBI Taxonomy" id="741659"/>
    <lineage>
        <taxon>Bacteria</taxon>
        <taxon>Bacillati</taxon>
        <taxon>Actinomycetota</taxon>
        <taxon>Actinomycetes</taxon>
        <taxon>Micromonosporales</taxon>
        <taxon>Micromonosporaceae</taxon>
        <taxon>Virgisporangium</taxon>
    </lineage>
</organism>
<evidence type="ECO:0000256" key="1">
    <source>
        <dbReference type="ARBA" id="ARBA00006611"/>
    </source>
</evidence>
<dbReference type="RefSeq" id="WP_203902835.1">
    <property type="nucleotide sequence ID" value="NZ_BOPF01000026.1"/>
</dbReference>